<keyword evidence="4" id="KW-1185">Reference proteome</keyword>
<gene>
    <name evidence="3" type="ORF">GCM10007857_23090</name>
</gene>
<reference evidence="4" key="1">
    <citation type="journal article" date="2019" name="Int. J. Syst. Evol. Microbiol.">
        <title>The Global Catalogue of Microorganisms (GCM) 10K type strain sequencing project: providing services to taxonomists for standard genome sequencing and annotation.</title>
        <authorList>
            <consortium name="The Broad Institute Genomics Platform"/>
            <consortium name="The Broad Institute Genome Sequencing Center for Infectious Disease"/>
            <person name="Wu L."/>
            <person name="Ma J."/>
        </authorList>
    </citation>
    <scope>NUCLEOTIDE SEQUENCE [LARGE SCALE GENOMIC DNA]</scope>
    <source>
        <strain evidence="4">NBRC 102520</strain>
    </source>
</reference>
<name>A0ABQ6B0B3_9BRAD</name>
<keyword evidence="2" id="KW-0812">Transmembrane</keyword>
<evidence type="ECO:0000256" key="2">
    <source>
        <dbReference type="SAM" id="Phobius"/>
    </source>
</evidence>
<feature type="transmembrane region" description="Helical" evidence="2">
    <location>
        <begin position="40"/>
        <end position="57"/>
    </location>
</feature>
<accession>A0ABQ6B0B3</accession>
<feature type="compositionally biased region" description="Basic and acidic residues" evidence="1">
    <location>
        <begin position="132"/>
        <end position="142"/>
    </location>
</feature>
<keyword evidence="2" id="KW-0472">Membrane</keyword>
<proteinExistence type="predicted"/>
<feature type="region of interest" description="Disordered" evidence="1">
    <location>
        <begin position="120"/>
        <end position="143"/>
    </location>
</feature>
<dbReference type="Proteomes" id="UP001156905">
    <property type="component" value="Unassembled WGS sequence"/>
</dbReference>
<keyword evidence="2" id="KW-1133">Transmembrane helix</keyword>
<evidence type="ECO:0000313" key="3">
    <source>
        <dbReference type="EMBL" id="GLR85598.1"/>
    </source>
</evidence>
<evidence type="ECO:0000313" key="4">
    <source>
        <dbReference type="Proteomes" id="UP001156905"/>
    </source>
</evidence>
<comment type="caution">
    <text evidence="3">The sequence shown here is derived from an EMBL/GenBank/DDBJ whole genome shotgun (WGS) entry which is preliminary data.</text>
</comment>
<organism evidence="3 4">
    <name type="scientific">Bradyrhizobium iriomotense</name>
    <dbReference type="NCBI Taxonomy" id="441950"/>
    <lineage>
        <taxon>Bacteria</taxon>
        <taxon>Pseudomonadati</taxon>
        <taxon>Pseudomonadota</taxon>
        <taxon>Alphaproteobacteria</taxon>
        <taxon>Hyphomicrobiales</taxon>
        <taxon>Nitrobacteraceae</taxon>
        <taxon>Bradyrhizobium</taxon>
    </lineage>
</organism>
<dbReference type="EMBL" id="BSOW01000006">
    <property type="protein sequence ID" value="GLR85598.1"/>
    <property type="molecule type" value="Genomic_DNA"/>
</dbReference>
<sequence>MKQWWRRWTYEVPLLIGDALWEVLVVQLAALLDRLTVRKIIAFIPVVILIGAYYHSIPIPPELMLIGDFLAYIDIFSVLFLVGVLSRVTTILFVVRHVAARIASLVGSFVAHLQRFDARHRRQRGAPARPRPKPDQSEDDRAYGGVWGHVELAWS</sequence>
<protein>
    <submittedName>
        <fullName evidence="3">Uncharacterized protein</fullName>
    </submittedName>
</protein>
<evidence type="ECO:0000256" key="1">
    <source>
        <dbReference type="SAM" id="MobiDB-lite"/>
    </source>
</evidence>
<feature type="transmembrane region" description="Helical" evidence="2">
    <location>
        <begin position="69"/>
        <end position="95"/>
    </location>
</feature>